<sequence length="183" mass="20915">MAAATQLITIIFTLLLCRLVLNVDVPDITNFYQTYDIIWIVNTTMPTSVTCKFDYVNTTTANYTNFTRVSYTDGMMNREDLTGIFTKMDKLRPSATYNGMLVRSQDGTNKSFEELLHVYDNYTCGIFTVSPVMVVGNYYDIRVKKPSIQSISIECINKFEKLTRGATIETLYNESCKTRVQYG</sequence>
<name>L7LQH3_RHIPC</name>
<evidence type="ECO:0000256" key="1">
    <source>
        <dbReference type="SAM" id="SignalP"/>
    </source>
</evidence>
<feature type="chain" id="PRO_5003980322" evidence="1">
    <location>
        <begin position="23"/>
        <end position="183"/>
    </location>
</feature>
<dbReference type="InterPro" id="IPR012674">
    <property type="entry name" value="Calycin"/>
</dbReference>
<feature type="signal peptide" evidence="1">
    <location>
        <begin position="1"/>
        <end position="22"/>
    </location>
</feature>
<accession>L7LQH3</accession>
<dbReference type="AlphaFoldDB" id="L7LQH3"/>
<protein>
    <submittedName>
        <fullName evidence="2">Putative group i salivary lipocalin</fullName>
    </submittedName>
</protein>
<keyword evidence="1" id="KW-0732">Signal</keyword>
<dbReference type="EMBL" id="GACK01011109">
    <property type="protein sequence ID" value="JAA53925.1"/>
    <property type="molecule type" value="mRNA"/>
</dbReference>
<dbReference type="SUPFAM" id="SSF50814">
    <property type="entry name" value="Lipocalins"/>
    <property type="match status" value="1"/>
</dbReference>
<evidence type="ECO:0000313" key="2">
    <source>
        <dbReference type="EMBL" id="JAA53925.1"/>
    </source>
</evidence>
<dbReference type="Gene3D" id="2.40.128.20">
    <property type="match status" value="1"/>
</dbReference>
<proteinExistence type="evidence at transcript level"/>
<reference evidence="2" key="1">
    <citation type="submission" date="2012-11" db="EMBL/GenBank/DDBJ databases">
        <authorList>
            <person name="Lucero-Rivera Y.E."/>
            <person name="Tovar-Ramirez D."/>
        </authorList>
    </citation>
    <scope>NUCLEOTIDE SEQUENCE</scope>
    <source>
        <tissue evidence="2">Salivary gland</tissue>
    </source>
</reference>
<reference evidence="2" key="2">
    <citation type="journal article" date="2015" name="J. Proteomics">
        <title>Sexual differences in the sialomes of the zebra tick, Rhipicephalus pulchellus.</title>
        <authorList>
            <person name="Tan A.W."/>
            <person name="Francischetti I.M."/>
            <person name="Slovak M."/>
            <person name="Kini R.M."/>
            <person name="Ribeiro J.M."/>
        </authorList>
    </citation>
    <scope>NUCLEOTIDE SEQUENCE</scope>
    <source>
        <tissue evidence="2">Salivary gland</tissue>
    </source>
</reference>
<organism evidence="2">
    <name type="scientific">Rhipicephalus pulchellus</name>
    <name type="common">Yellow backed tick</name>
    <name type="synonym">Dermacentor pulchellus</name>
    <dbReference type="NCBI Taxonomy" id="72859"/>
    <lineage>
        <taxon>Eukaryota</taxon>
        <taxon>Metazoa</taxon>
        <taxon>Ecdysozoa</taxon>
        <taxon>Arthropoda</taxon>
        <taxon>Chelicerata</taxon>
        <taxon>Arachnida</taxon>
        <taxon>Acari</taxon>
        <taxon>Parasitiformes</taxon>
        <taxon>Ixodida</taxon>
        <taxon>Ixodoidea</taxon>
        <taxon>Ixodidae</taxon>
        <taxon>Rhipicephalinae</taxon>
        <taxon>Rhipicephalus</taxon>
        <taxon>Rhipicephalus</taxon>
    </lineage>
</organism>